<keyword evidence="3" id="KW-1185">Reference proteome</keyword>
<evidence type="ECO:0000313" key="2">
    <source>
        <dbReference type="EMBL" id="QBI03254.1"/>
    </source>
</evidence>
<evidence type="ECO:0000313" key="3">
    <source>
        <dbReference type="Proteomes" id="UP000292307"/>
    </source>
</evidence>
<proteinExistence type="predicted"/>
<protein>
    <recommendedName>
        <fullName evidence="4">Type VI secretion system baseplate subunit TssF</fullName>
    </recommendedName>
</protein>
<dbReference type="InterPro" id="IPR010272">
    <property type="entry name" value="T6SS_TssF"/>
</dbReference>
<evidence type="ECO:0000256" key="1">
    <source>
        <dbReference type="SAM" id="MobiDB-lite"/>
    </source>
</evidence>
<gene>
    <name evidence="2" type="ORF">EYF70_22295</name>
</gene>
<name>A0ABX5RXC8_9BURK</name>
<dbReference type="PANTHER" id="PTHR35370:SF1">
    <property type="entry name" value="TYPE VI SECRETION SYSTEM COMPONENT TSSF1"/>
    <property type="match status" value="1"/>
</dbReference>
<dbReference type="EMBL" id="CP036401">
    <property type="protein sequence ID" value="QBI03254.1"/>
    <property type="molecule type" value="Genomic_DNA"/>
</dbReference>
<evidence type="ECO:0008006" key="4">
    <source>
        <dbReference type="Google" id="ProtNLM"/>
    </source>
</evidence>
<organism evidence="2 3">
    <name type="scientific">Pseudoduganella albidiflava</name>
    <dbReference type="NCBI Taxonomy" id="321983"/>
    <lineage>
        <taxon>Bacteria</taxon>
        <taxon>Pseudomonadati</taxon>
        <taxon>Pseudomonadota</taxon>
        <taxon>Betaproteobacteria</taxon>
        <taxon>Burkholderiales</taxon>
        <taxon>Oxalobacteraceae</taxon>
        <taxon>Telluria group</taxon>
        <taxon>Pseudoduganella</taxon>
    </lineage>
</organism>
<reference evidence="2 3" key="1">
    <citation type="submission" date="2019-02" db="EMBL/GenBank/DDBJ databases">
        <title>Draft Genome Sequences of Six Type Strains of the Genus Massilia.</title>
        <authorList>
            <person name="Miess H."/>
            <person name="Frediansyhah A."/>
            <person name="Gross H."/>
        </authorList>
    </citation>
    <scope>NUCLEOTIDE SEQUENCE [LARGE SCALE GENOMIC DNA]</scope>
    <source>
        <strain evidence="2 3">DSM 17472</strain>
    </source>
</reference>
<dbReference type="Pfam" id="PF05947">
    <property type="entry name" value="T6SS_TssF"/>
    <property type="match status" value="1"/>
</dbReference>
<feature type="region of interest" description="Disordered" evidence="1">
    <location>
        <begin position="143"/>
        <end position="193"/>
    </location>
</feature>
<accession>A0ABX5RXC8</accession>
<dbReference type="PANTHER" id="PTHR35370">
    <property type="entry name" value="CYTOPLASMIC PROTEIN-RELATED-RELATED"/>
    <property type="match status" value="1"/>
</dbReference>
<sequence>MQLSAFLFKECCMENILSYYERELAIQRAKVREFVERYPKPGELFSLLGERSSDAGVERLLQVAALLSARIDRKLERAHEPFTNDLRGILAPFYPRNIPSCSVAQVDYAGGRAIDTIQHDTELQAKAAPGFGFRTIYDAAVSPSRSPSGSWRAPKRQPSSVCLSASDARSRSWSTPRSQRSLSKKRPVHPSAYSSMPMAPHAALQYAMFVPTVCTCVQSEQQWPQLQALRCAQVGFVKEEAFLLTPRLQEESLRLLMEYFAFPHKLNVTDIDLKAVLAACPAGTWRLALHLLQLHMHATAMPQLLRTLPATALRLGCAPVVNMFSRATMPIRLRKVRGAYPASIQPTSGAKAILYSIDAMKLKQGADDGSTAIDMNWFYIKRYETQPCWTFELANPTVGNSDTVSFVNRVYEPLKLGEGTVPAQVTCTNGNAPCSMSIGCGDGDMAGQSVIGGTPIRMLCEPSMPLLIADEAEVQVRERVFAHYLVAALPAAINIVNDRGKSRTVC</sequence>
<dbReference type="Proteomes" id="UP000292307">
    <property type="component" value="Chromosome"/>
</dbReference>
<feature type="compositionally biased region" description="Polar residues" evidence="1">
    <location>
        <begin position="171"/>
        <end position="181"/>
    </location>
</feature>